<protein>
    <recommendedName>
        <fullName evidence="3">Secreted protein</fullName>
    </recommendedName>
</protein>
<dbReference type="EMBL" id="BAAAOS010000019">
    <property type="protein sequence ID" value="GAA1574190.1"/>
    <property type="molecule type" value="Genomic_DNA"/>
</dbReference>
<comment type="caution">
    <text evidence="1">The sequence shown here is derived from an EMBL/GenBank/DDBJ whole genome shotgun (WGS) entry which is preliminary data.</text>
</comment>
<dbReference type="RefSeq" id="WP_344214017.1">
    <property type="nucleotide sequence ID" value="NZ_BAAAOS010000019.1"/>
</dbReference>
<reference evidence="1 2" key="1">
    <citation type="journal article" date="2019" name="Int. J. Syst. Evol. Microbiol.">
        <title>The Global Catalogue of Microorganisms (GCM) 10K type strain sequencing project: providing services to taxonomists for standard genome sequencing and annotation.</title>
        <authorList>
            <consortium name="The Broad Institute Genomics Platform"/>
            <consortium name="The Broad Institute Genome Sequencing Center for Infectious Disease"/>
            <person name="Wu L."/>
            <person name="Ma J."/>
        </authorList>
    </citation>
    <scope>NUCLEOTIDE SEQUENCE [LARGE SCALE GENOMIC DNA]</scope>
    <source>
        <strain evidence="1 2">JCM 14969</strain>
    </source>
</reference>
<gene>
    <name evidence="1" type="ORF">GCM10009789_29590</name>
</gene>
<organism evidence="1 2">
    <name type="scientific">Kribbella sancticallisti</name>
    <dbReference type="NCBI Taxonomy" id="460087"/>
    <lineage>
        <taxon>Bacteria</taxon>
        <taxon>Bacillati</taxon>
        <taxon>Actinomycetota</taxon>
        <taxon>Actinomycetes</taxon>
        <taxon>Propionibacteriales</taxon>
        <taxon>Kribbellaceae</taxon>
        <taxon>Kribbella</taxon>
    </lineage>
</organism>
<sequence>MPTALTLLALLAPGLLLVATRLRGLLTPTALTGLLRLTWLRLPGLTPATATLLRRLSLTWLRLNRRLPRLLAAGALTPTTAALTRLLSPAALSWLASGLSPLPARLSPRLPRTPRSLWRRSHMRSLETHV</sequence>
<evidence type="ECO:0000313" key="1">
    <source>
        <dbReference type="EMBL" id="GAA1574190.1"/>
    </source>
</evidence>
<keyword evidence="2" id="KW-1185">Reference proteome</keyword>
<evidence type="ECO:0000313" key="2">
    <source>
        <dbReference type="Proteomes" id="UP001500393"/>
    </source>
</evidence>
<proteinExistence type="predicted"/>
<dbReference type="Proteomes" id="UP001500393">
    <property type="component" value="Unassembled WGS sequence"/>
</dbReference>
<name>A0ABN2DEF3_9ACTN</name>
<evidence type="ECO:0008006" key="3">
    <source>
        <dbReference type="Google" id="ProtNLM"/>
    </source>
</evidence>
<accession>A0ABN2DEF3</accession>